<dbReference type="InterPro" id="IPR040131">
    <property type="entry name" value="MnmG_N"/>
</dbReference>
<feature type="domain" description="MnmG N-terminal" evidence="11">
    <location>
        <begin position="4"/>
        <end position="367"/>
    </location>
</feature>
<dbReference type="PANTHER" id="PTHR11806">
    <property type="entry name" value="GLUCOSE INHIBITED DIVISION PROTEIN A"/>
    <property type="match status" value="1"/>
</dbReference>
<dbReference type="InterPro" id="IPR036188">
    <property type="entry name" value="FAD/NAD-bd_sf"/>
</dbReference>
<dbReference type="GO" id="GO:0030488">
    <property type="term" value="P:tRNA methylation"/>
    <property type="evidence" value="ECO:0007669"/>
    <property type="project" value="TreeGrafter"/>
</dbReference>
<dbReference type="GO" id="GO:0047151">
    <property type="term" value="F:tRNA (uracil(54)-C5)-methyltransferase activity, 5,10-methylenetetrahydrofolate-dependent"/>
    <property type="evidence" value="ECO:0007669"/>
    <property type="project" value="UniProtKB-UniRule"/>
</dbReference>
<dbReference type="InterPro" id="IPR002218">
    <property type="entry name" value="MnmG-rel"/>
</dbReference>
<keyword evidence="9 10" id="KW-0520">NAD</keyword>
<dbReference type="EMBL" id="CP044496">
    <property type="protein sequence ID" value="QFG51338.1"/>
    <property type="molecule type" value="Genomic_DNA"/>
</dbReference>
<evidence type="ECO:0000256" key="3">
    <source>
        <dbReference type="ARBA" id="ARBA00022603"/>
    </source>
</evidence>
<evidence type="ECO:0000313" key="13">
    <source>
        <dbReference type="EMBL" id="QFG51338.1"/>
    </source>
</evidence>
<evidence type="ECO:0000256" key="4">
    <source>
        <dbReference type="ARBA" id="ARBA00022630"/>
    </source>
</evidence>
<evidence type="ECO:0000313" key="14">
    <source>
        <dbReference type="Proteomes" id="UP000035709"/>
    </source>
</evidence>
<keyword evidence="4 10" id="KW-0285">Flavoprotein</keyword>
<evidence type="ECO:0000313" key="15">
    <source>
        <dbReference type="Proteomes" id="UP000325393"/>
    </source>
</evidence>
<dbReference type="OrthoDB" id="9803114at2"/>
<protein>
    <recommendedName>
        <fullName evidence="10">Methylenetetrahydrofolate--tRNA-(uracil-5-)-methyltransferase TrmFO</fullName>
        <ecNumber evidence="10">2.1.1.74</ecNumber>
    </recommendedName>
    <alternativeName>
        <fullName evidence="10">Folate-dependent tRNA (uracil-5-)-methyltransferase</fullName>
    </alternativeName>
    <alternativeName>
        <fullName evidence="10">Folate-dependent tRNA(M-5-U54)-methyltransferase</fullName>
    </alternativeName>
</protein>
<keyword evidence="2 10" id="KW-0963">Cytoplasm</keyword>
<evidence type="ECO:0000256" key="9">
    <source>
        <dbReference type="ARBA" id="ARBA00023027"/>
    </source>
</evidence>
<keyword evidence="6 10" id="KW-0819">tRNA processing</keyword>
<keyword evidence="3 10" id="KW-0489">Methyltransferase</keyword>
<dbReference type="InterPro" id="IPR004417">
    <property type="entry name" value="TrmFO"/>
</dbReference>
<dbReference type="Proteomes" id="UP000325393">
    <property type="component" value="Chromosome"/>
</dbReference>
<dbReference type="PROSITE" id="PS01281">
    <property type="entry name" value="GIDA_2"/>
    <property type="match status" value="1"/>
</dbReference>
<feature type="binding site" evidence="10">
    <location>
        <begin position="9"/>
        <end position="14"/>
    </location>
    <ligand>
        <name>FAD</name>
        <dbReference type="ChEBI" id="CHEBI:57692"/>
    </ligand>
</feature>
<dbReference type="STRING" id="1600.LBAT_0919"/>
<dbReference type="FunFam" id="3.50.50.60:FF:000035">
    <property type="entry name" value="Methylenetetrahydrofolate--tRNA-(uracil-5-)-methyltransferase TrmFO"/>
    <property type="match status" value="1"/>
</dbReference>
<evidence type="ECO:0000256" key="8">
    <source>
        <dbReference type="ARBA" id="ARBA00022857"/>
    </source>
</evidence>
<evidence type="ECO:0000256" key="7">
    <source>
        <dbReference type="ARBA" id="ARBA00022827"/>
    </source>
</evidence>
<keyword evidence="7 10" id="KW-0274">FAD</keyword>
<dbReference type="GO" id="GO:0050660">
    <property type="term" value="F:flavin adenine dinucleotide binding"/>
    <property type="evidence" value="ECO:0007669"/>
    <property type="project" value="UniProtKB-UniRule"/>
</dbReference>
<keyword evidence="5 10" id="KW-0808">Transferase</keyword>
<evidence type="ECO:0000256" key="5">
    <source>
        <dbReference type="ARBA" id="ARBA00022679"/>
    </source>
</evidence>
<dbReference type="PATRIC" id="fig|1600.4.peg.942"/>
<dbReference type="NCBIfam" id="TIGR00137">
    <property type="entry name" value="gid_trmFO"/>
    <property type="match status" value="1"/>
</dbReference>
<dbReference type="EC" id="2.1.1.74" evidence="10"/>
<dbReference type="Proteomes" id="UP000035709">
    <property type="component" value="Chromosome"/>
</dbReference>
<dbReference type="NCBIfam" id="NF003739">
    <property type="entry name" value="PRK05335.1"/>
    <property type="match status" value="1"/>
</dbReference>
<keyword evidence="14" id="KW-1185">Reference proteome</keyword>
<evidence type="ECO:0000256" key="2">
    <source>
        <dbReference type="ARBA" id="ARBA00022490"/>
    </source>
</evidence>
<comment type="function">
    <text evidence="10">Catalyzes the folate-dependent formation of 5-methyl-uridine at position 54 (M-5-U54) in all tRNAs.</text>
</comment>
<evidence type="ECO:0000256" key="6">
    <source>
        <dbReference type="ARBA" id="ARBA00022694"/>
    </source>
</evidence>
<dbReference type="KEGG" id="lae:LBAT_0919"/>
<dbReference type="RefSeq" id="WP_056969837.1">
    <property type="nucleotide sequence ID" value="NZ_AP014808.1"/>
</dbReference>
<organism evidence="12 14">
    <name type="scientific">Lactobacillus acetotolerans</name>
    <dbReference type="NCBI Taxonomy" id="1600"/>
    <lineage>
        <taxon>Bacteria</taxon>
        <taxon>Bacillati</taxon>
        <taxon>Bacillota</taxon>
        <taxon>Bacilli</taxon>
        <taxon>Lactobacillales</taxon>
        <taxon>Lactobacillaceae</taxon>
        <taxon>Lactobacillus</taxon>
    </lineage>
</organism>
<dbReference type="GeneID" id="78212291"/>
<dbReference type="EMBL" id="AP014808">
    <property type="protein sequence ID" value="BAQ57308.1"/>
    <property type="molecule type" value="Genomic_DNA"/>
</dbReference>
<comment type="catalytic activity">
    <reaction evidence="10">
        <text>uridine(54) in tRNA + (6R)-5,10-methylene-5,6,7,8-tetrahydrofolate + NADH + H(+) = 5-methyluridine(54) in tRNA + (6S)-5,6,7,8-tetrahydrofolate + NAD(+)</text>
        <dbReference type="Rhea" id="RHEA:16873"/>
        <dbReference type="Rhea" id="RHEA-COMP:10167"/>
        <dbReference type="Rhea" id="RHEA-COMP:10193"/>
        <dbReference type="ChEBI" id="CHEBI:15378"/>
        <dbReference type="ChEBI" id="CHEBI:15636"/>
        <dbReference type="ChEBI" id="CHEBI:57453"/>
        <dbReference type="ChEBI" id="CHEBI:57540"/>
        <dbReference type="ChEBI" id="CHEBI:57945"/>
        <dbReference type="ChEBI" id="CHEBI:65315"/>
        <dbReference type="ChEBI" id="CHEBI:74447"/>
        <dbReference type="EC" id="2.1.1.74"/>
    </reaction>
</comment>
<comment type="subcellular location">
    <subcellularLocation>
        <location evidence="10">Cytoplasm</location>
    </subcellularLocation>
</comment>
<keyword evidence="8 10" id="KW-0521">NADP</keyword>
<dbReference type="FunFam" id="3.50.50.60:FF:000040">
    <property type="entry name" value="Methylenetetrahydrofolate--tRNA-(uracil-5-)-methyltransferase TrmFO"/>
    <property type="match status" value="1"/>
</dbReference>
<accession>A0A0D6A3A1</accession>
<comment type="cofactor">
    <cofactor evidence="1 10">
        <name>FAD</name>
        <dbReference type="ChEBI" id="CHEBI:57692"/>
    </cofactor>
</comment>
<evidence type="ECO:0000256" key="10">
    <source>
        <dbReference type="HAMAP-Rule" id="MF_01037"/>
    </source>
</evidence>
<dbReference type="GO" id="GO:0005829">
    <property type="term" value="C:cytosol"/>
    <property type="evidence" value="ECO:0007669"/>
    <property type="project" value="TreeGrafter"/>
</dbReference>
<evidence type="ECO:0000259" key="11">
    <source>
        <dbReference type="Pfam" id="PF01134"/>
    </source>
</evidence>
<dbReference type="InterPro" id="IPR020595">
    <property type="entry name" value="MnmG-rel_CS"/>
</dbReference>
<evidence type="ECO:0000256" key="1">
    <source>
        <dbReference type="ARBA" id="ARBA00001974"/>
    </source>
</evidence>
<dbReference type="Gene3D" id="3.50.50.60">
    <property type="entry name" value="FAD/NAD(P)-binding domain"/>
    <property type="match status" value="2"/>
</dbReference>
<sequence length="438" mass="48230">MSENVTVIGGGLAGSEATWQLAKRGINVDLYEMRPKKMTPAHKTGELAELVCTNSMRSNQLSNAVGLLKEEMRHLDSIILQAADATQVPAGGALAVDRDKFSKYVTDKLHSLKNVTFHDEEITKIPDSGITIIATGPLTSDVLAKEIQKFSGTDSLHFFDAAAPIVAADSIDMNIVYKKSRYDRGEAAYLNCPMDKEQYDNFAKNLVHAETAQMHGFEKNDVFEGCMPIEVMAARGPKTMLFGPLKPVGLRDPHTGKTPYAVVQLRQDNAAASMYNIVGFQTHLKYGEQKRVFSMIPGLEHARFARYGKMHRNTYMASPEVLNASYESRKQKGLFFAGQMTGVEGYVESAGSGLVAGINAARESLGKDPVTFPRDTALGSMANYVTTTSAKHFQPMNASFALLPGLEGKRIRNKRDRHLKISERGLEDLDKFKTKVLE</sequence>
<comment type="catalytic activity">
    <reaction evidence="10">
        <text>uridine(54) in tRNA + (6R)-5,10-methylene-5,6,7,8-tetrahydrofolate + NADPH + H(+) = 5-methyluridine(54) in tRNA + (6S)-5,6,7,8-tetrahydrofolate + NADP(+)</text>
        <dbReference type="Rhea" id="RHEA:62372"/>
        <dbReference type="Rhea" id="RHEA-COMP:10167"/>
        <dbReference type="Rhea" id="RHEA-COMP:10193"/>
        <dbReference type="ChEBI" id="CHEBI:15378"/>
        <dbReference type="ChEBI" id="CHEBI:15636"/>
        <dbReference type="ChEBI" id="CHEBI:57453"/>
        <dbReference type="ChEBI" id="CHEBI:57783"/>
        <dbReference type="ChEBI" id="CHEBI:58349"/>
        <dbReference type="ChEBI" id="CHEBI:65315"/>
        <dbReference type="ChEBI" id="CHEBI:74447"/>
        <dbReference type="EC" id="2.1.1.74"/>
    </reaction>
</comment>
<dbReference type="PANTHER" id="PTHR11806:SF2">
    <property type="entry name" value="METHYLENETETRAHYDROFOLATE--TRNA-(URACIL-5-)-METHYLTRANSFERASE TRMFO"/>
    <property type="match status" value="1"/>
</dbReference>
<dbReference type="SUPFAM" id="SSF51905">
    <property type="entry name" value="FAD/NAD(P)-binding domain"/>
    <property type="match status" value="1"/>
</dbReference>
<proteinExistence type="inferred from homology"/>
<dbReference type="Pfam" id="PF01134">
    <property type="entry name" value="GIDA"/>
    <property type="match status" value="1"/>
</dbReference>
<dbReference type="GO" id="GO:0002098">
    <property type="term" value="P:tRNA wobble uridine modification"/>
    <property type="evidence" value="ECO:0007669"/>
    <property type="project" value="TreeGrafter"/>
</dbReference>
<reference evidence="12 14" key="1">
    <citation type="submission" date="2015-03" db="EMBL/GenBank/DDBJ databases">
        <title>Complete genome sequence of Lactobacillus acetotolerans NBRC 13120.</title>
        <authorList>
            <person name="Toh H."/>
            <person name="Morita H."/>
            <person name="Fujita N."/>
        </authorList>
    </citation>
    <scope>NUCLEOTIDE SEQUENCE [LARGE SCALE GENOMIC DNA]</scope>
    <source>
        <strain evidence="12 14">NBRC 13120</strain>
    </source>
</reference>
<dbReference type="HAMAP" id="MF_01037">
    <property type="entry name" value="TrmFO"/>
    <property type="match status" value="1"/>
</dbReference>
<reference evidence="13 15" key="2">
    <citation type="submission" date="2019-09" db="EMBL/GenBank/DDBJ databases">
        <title>Genome sequencing of Lactobacillus acetotolerans.</title>
        <authorList>
            <person name="Kim K."/>
        </authorList>
    </citation>
    <scope>NUCLEOTIDE SEQUENCE [LARGE SCALE GENOMIC DNA]</scope>
    <source>
        <strain evidence="13 15">LA749</strain>
    </source>
</reference>
<name>A0A0D6A3A1_9LACO</name>
<comment type="similarity">
    <text evidence="10">Belongs to the MnmG family. TrmFO subfamily.</text>
</comment>
<evidence type="ECO:0000313" key="12">
    <source>
        <dbReference type="EMBL" id="BAQ57308.1"/>
    </source>
</evidence>
<gene>
    <name evidence="10" type="primary">trmFO</name>
    <name evidence="13" type="ORF">LA749_04745</name>
    <name evidence="12" type="ORF">LBAT_0919</name>
</gene>
<dbReference type="AlphaFoldDB" id="A0A0D6A3A1"/>